<dbReference type="RefSeq" id="WP_011997387.1">
    <property type="nucleotide sequence ID" value="NC_009727.1"/>
</dbReference>
<dbReference type="KEGG" id="cbd:CBUD_2046"/>
<reference evidence="1 2" key="1">
    <citation type="journal article" date="2009" name="Infect. Immun.">
        <title>Comparative genomics reveal extensive transposon-mediated genomic plasticity and diversity among potential effector proteins within the genus Coxiella.</title>
        <authorList>
            <person name="Beare P.A."/>
            <person name="Unsworth N."/>
            <person name="Andoh M."/>
            <person name="Voth D.E."/>
            <person name="Omsland A."/>
            <person name="Gilk S.D."/>
            <person name="Williams K.P."/>
            <person name="Sobral B.W."/>
            <person name="Kupko J.J.III."/>
            <person name="Porcella S.F."/>
            <person name="Samuel J.E."/>
            <person name="Heinzen R.A."/>
        </authorList>
    </citation>
    <scope>NUCLEOTIDE SEQUENCE [LARGE SCALE GENOMIC DNA]</scope>
    <source>
        <strain evidence="1 2">Dugway 5J108-111</strain>
    </source>
</reference>
<gene>
    <name evidence="1" type="ordered locus">CBUD_2046</name>
</gene>
<evidence type="ECO:0000313" key="1">
    <source>
        <dbReference type="EMBL" id="ABS77847.1"/>
    </source>
</evidence>
<name>A9KGW5_COXBN</name>
<dbReference type="EMBL" id="CP000733">
    <property type="protein sequence ID" value="ABS77847.1"/>
    <property type="molecule type" value="Genomic_DNA"/>
</dbReference>
<accession>A9KGW5</accession>
<sequence>MWSAISQASFYSPQTNKEIVLERPLALVFYDELKKCDELKRKTPFQSLTESVSEMLPLFYLASERALPPLDKEQEDQCQAYYEQQIAKPNSPAKKAIDECNETKLRCILGPDLHLYFQDLISESKGMRFEWLRLKCHLVIMEIVAKTIIDFAKENKYPIEELNKTQKKEIKLNLDNALLIKRHGVAEIISSWNLKDKTLEVWLRDHLESRLSRMQGLLKESPSWCIPEILYDDLFKQLEKIKGEFDKREKAQKKLNESYTKLEETFAQKWNTFEKSWEAVSATEGIREIKEQLKEAIRFPEMPLSYYSEFWRKKRNYQSLFEYAVLLYNSKKRVEDKEALRPLIEIVIQHGDKPSPKFQGNIAWPILRLLVKYVNNSTHYGGDVRQQLWEYSEGQKDVEEKPWYKFSVSKWLMGSEIRIKQQRRSDVQAYIMLLCYEREDRLDQLIGAAIQKKEAVAERKKTSDLYRRLREVNENAKAGQYIMEPLRPLQIRGALCPRQVEMVQRPTSIKFFSHAATVQGIGKEEEKEVAANFMTQSS</sequence>
<dbReference type="AlphaFoldDB" id="A9KGW5"/>
<evidence type="ECO:0000313" key="2">
    <source>
        <dbReference type="Proteomes" id="UP000008555"/>
    </source>
</evidence>
<protein>
    <submittedName>
        <fullName evidence="1">Uncharacterized protein</fullName>
    </submittedName>
</protein>
<organism evidence="1 2">
    <name type="scientific">Coxiella burnetii (strain Dugway 5J108-111)</name>
    <dbReference type="NCBI Taxonomy" id="434922"/>
    <lineage>
        <taxon>Bacteria</taxon>
        <taxon>Pseudomonadati</taxon>
        <taxon>Pseudomonadota</taxon>
        <taxon>Gammaproteobacteria</taxon>
        <taxon>Legionellales</taxon>
        <taxon>Coxiellaceae</taxon>
        <taxon>Coxiella</taxon>
    </lineage>
</organism>
<dbReference type="Proteomes" id="UP000008555">
    <property type="component" value="Chromosome"/>
</dbReference>
<dbReference type="HOGENOM" id="CLU_037839_0_0_6"/>
<proteinExistence type="predicted"/>